<accession>A0AAN5AJZ0</accession>
<gene>
    <name evidence="1" type="ORF">PEDI_18990</name>
</gene>
<sequence length="66" mass="7591">MEENNLDNLLNSMRELNDALESLVKKLAEDFEYADDLMSYQTSKSPVLDEQLNGLNLLQDLANRMN</sequence>
<dbReference type="RefSeq" id="WP_060686645.1">
    <property type="nucleotide sequence ID" value="NZ_BQKE01000001.1"/>
</dbReference>
<reference evidence="1 2" key="1">
    <citation type="submission" date="2021-12" db="EMBL/GenBank/DDBJ databases">
        <title>Genome sequencing of bacteria with rrn-lacking chromosome and rrn-plasmid.</title>
        <authorList>
            <person name="Anda M."/>
            <person name="Iwasaki W."/>
        </authorList>
    </citation>
    <scope>NUCLEOTIDE SEQUENCE [LARGE SCALE GENOMIC DNA]</scope>
    <source>
        <strain evidence="1 2">NBRC 15940</strain>
    </source>
</reference>
<evidence type="ECO:0000313" key="2">
    <source>
        <dbReference type="Proteomes" id="UP001310022"/>
    </source>
</evidence>
<evidence type="ECO:0000313" key="1">
    <source>
        <dbReference type="EMBL" id="GJM61347.1"/>
    </source>
</evidence>
<dbReference type="AlphaFoldDB" id="A0AAN5AJZ0"/>
<organism evidence="1 2">
    <name type="scientific">Persicobacter diffluens</name>
    <dbReference type="NCBI Taxonomy" id="981"/>
    <lineage>
        <taxon>Bacteria</taxon>
        <taxon>Pseudomonadati</taxon>
        <taxon>Bacteroidota</taxon>
        <taxon>Cytophagia</taxon>
        <taxon>Cytophagales</taxon>
        <taxon>Persicobacteraceae</taxon>
        <taxon>Persicobacter</taxon>
    </lineage>
</organism>
<dbReference type="Proteomes" id="UP001310022">
    <property type="component" value="Unassembled WGS sequence"/>
</dbReference>
<name>A0AAN5AJZ0_9BACT</name>
<protein>
    <submittedName>
        <fullName evidence="1">Uncharacterized protein</fullName>
    </submittedName>
</protein>
<proteinExistence type="predicted"/>
<comment type="caution">
    <text evidence="1">The sequence shown here is derived from an EMBL/GenBank/DDBJ whole genome shotgun (WGS) entry which is preliminary data.</text>
</comment>
<keyword evidence="2" id="KW-1185">Reference proteome</keyword>
<dbReference type="EMBL" id="BQKE01000001">
    <property type="protein sequence ID" value="GJM61347.1"/>
    <property type="molecule type" value="Genomic_DNA"/>
</dbReference>